<dbReference type="AlphaFoldDB" id="A0A5A7QBG6"/>
<dbReference type="EMBL" id="BKCP01006294">
    <property type="protein sequence ID" value="GER42394.1"/>
    <property type="molecule type" value="Genomic_DNA"/>
</dbReference>
<organism evidence="1 2">
    <name type="scientific">Striga asiatica</name>
    <name type="common">Asiatic witchweed</name>
    <name type="synonym">Buchnera asiatica</name>
    <dbReference type="NCBI Taxonomy" id="4170"/>
    <lineage>
        <taxon>Eukaryota</taxon>
        <taxon>Viridiplantae</taxon>
        <taxon>Streptophyta</taxon>
        <taxon>Embryophyta</taxon>
        <taxon>Tracheophyta</taxon>
        <taxon>Spermatophyta</taxon>
        <taxon>Magnoliopsida</taxon>
        <taxon>eudicotyledons</taxon>
        <taxon>Gunneridae</taxon>
        <taxon>Pentapetalae</taxon>
        <taxon>asterids</taxon>
        <taxon>lamiids</taxon>
        <taxon>Lamiales</taxon>
        <taxon>Orobanchaceae</taxon>
        <taxon>Buchnereae</taxon>
        <taxon>Striga</taxon>
    </lineage>
</organism>
<sequence length="172" mass="18906">FSSPSSSLNFLNLPWISPSNLTNFHNRLFVSTLPSLLIDHSSANGDRNDGDVTTLKQLAASVCRNFSFHGHLRRSIIFRVHGQGVLGQAFVVSLHQCRKIDWVSRGFLAQTMFLRGGGIAVGKELVREIDYTIVPSIVVDEAAVGRAEVEAAAADARGTSWFCHQMSSFFLL</sequence>
<protein>
    <submittedName>
        <fullName evidence="1">Pre-mRNA-processing-splicing factor</fullName>
    </submittedName>
</protein>
<dbReference type="Proteomes" id="UP000325081">
    <property type="component" value="Unassembled WGS sequence"/>
</dbReference>
<proteinExistence type="predicted"/>
<reference evidence="2" key="1">
    <citation type="journal article" date="2019" name="Curr. Biol.">
        <title>Genome Sequence of Striga asiatica Provides Insight into the Evolution of Plant Parasitism.</title>
        <authorList>
            <person name="Yoshida S."/>
            <person name="Kim S."/>
            <person name="Wafula E.K."/>
            <person name="Tanskanen J."/>
            <person name="Kim Y.M."/>
            <person name="Honaas L."/>
            <person name="Yang Z."/>
            <person name="Spallek T."/>
            <person name="Conn C.E."/>
            <person name="Ichihashi Y."/>
            <person name="Cheong K."/>
            <person name="Cui S."/>
            <person name="Der J.P."/>
            <person name="Gundlach H."/>
            <person name="Jiao Y."/>
            <person name="Hori C."/>
            <person name="Ishida J.K."/>
            <person name="Kasahara H."/>
            <person name="Kiba T."/>
            <person name="Kim M.S."/>
            <person name="Koo N."/>
            <person name="Laohavisit A."/>
            <person name="Lee Y.H."/>
            <person name="Lumba S."/>
            <person name="McCourt P."/>
            <person name="Mortimer J.C."/>
            <person name="Mutuku J.M."/>
            <person name="Nomura T."/>
            <person name="Sasaki-Sekimoto Y."/>
            <person name="Seto Y."/>
            <person name="Wang Y."/>
            <person name="Wakatake T."/>
            <person name="Sakakibara H."/>
            <person name="Demura T."/>
            <person name="Yamaguchi S."/>
            <person name="Yoneyama K."/>
            <person name="Manabe R.I."/>
            <person name="Nelson D.C."/>
            <person name="Schulman A.H."/>
            <person name="Timko M.P."/>
            <person name="dePamphilis C.W."/>
            <person name="Choi D."/>
            <person name="Shirasu K."/>
        </authorList>
    </citation>
    <scope>NUCLEOTIDE SEQUENCE [LARGE SCALE GENOMIC DNA]</scope>
    <source>
        <strain evidence="2">cv. UVA1</strain>
    </source>
</reference>
<name>A0A5A7QBG6_STRAF</name>
<feature type="non-terminal residue" evidence="1">
    <location>
        <position position="1"/>
    </location>
</feature>
<comment type="caution">
    <text evidence="1">The sequence shown here is derived from an EMBL/GenBank/DDBJ whole genome shotgun (WGS) entry which is preliminary data.</text>
</comment>
<keyword evidence="2" id="KW-1185">Reference proteome</keyword>
<accession>A0A5A7QBG6</accession>
<evidence type="ECO:0000313" key="1">
    <source>
        <dbReference type="EMBL" id="GER42394.1"/>
    </source>
</evidence>
<evidence type="ECO:0000313" key="2">
    <source>
        <dbReference type="Proteomes" id="UP000325081"/>
    </source>
</evidence>
<gene>
    <name evidence="1" type="ORF">STAS_19169</name>
</gene>